<sequence length="280" mass="30139">MKFLSTLLILLAVVSVSEGQRRRDFRGSIRCGRECISYGAQCRGARAGTVSPAAACFPCTYLCRAGYSDACRGARVYCRRGSRGGRGSTYRTPSSLPVYGTTPVYRPATYGRRMQQENATETNDDLWEGAEMEYHEVEEAPSNSSSPSVDPLLDQLIHDLLDEGSESEDTDASLETVSDSTQTSQEEEQQEQSSSVNLFSRYSHVQEQGEKEEGEEAKAEDSVPSPSPSSSPSSMCEGDECFSLADVCVGGGEDACSSCAVLCESGYSGGCRGQEAFCIA</sequence>
<feature type="region of interest" description="Disordered" evidence="1">
    <location>
        <begin position="164"/>
        <end position="236"/>
    </location>
</feature>
<reference evidence="3" key="1">
    <citation type="submission" date="2014-11" db="EMBL/GenBank/DDBJ databases">
        <authorList>
            <person name="Otto D Thomas"/>
            <person name="Naeem Raeece"/>
        </authorList>
    </citation>
    <scope>NUCLEOTIDE SEQUENCE</scope>
</reference>
<evidence type="ECO:0000313" key="3">
    <source>
        <dbReference type="EMBL" id="CEM47202.1"/>
    </source>
</evidence>
<dbReference type="EMBL" id="CDMZ01003668">
    <property type="protein sequence ID" value="CEM47202.1"/>
    <property type="molecule type" value="Genomic_DNA"/>
</dbReference>
<accession>A0A0G4HS66</accession>
<feature type="region of interest" description="Disordered" evidence="1">
    <location>
        <begin position="101"/>
        <end position="120"/>
    </location>
</feature>
<protein>
    <submittedName>
        <fullName evidence="3">Uncharacterized protein</fullName>
    </submittedName>
</protein>
<keyword evidence="2" id="KW-0732">Signal</keyword>
<dbReference type="AlphaFoldDB" id="A0A0G4HS66"/>
<feature type="compositionally biased region" description="Low complexity" evidence="1">
    <location>
        <begin position="222"/>
        <end position="234"/>
    </location>
</feature>
<evidence type="ECO:0000256" key="1">
    <source>
        <dbReference type="SAM" id="MobiDB-lite"/>
    </source>
</evidence>
<evidence type="ECO:0000256" key="2">
    <source>
        <dbReference type="SAM" id="SignalP"/>
    </source>
</evidence>
<feature type="compositionally biased region" description="Polar residues" evidence="1">
    <location>
        <begin position="196"/>
        <end position="205"/>
    </location>
</feature>
<organism evidence="3">
    <name type="scientific">Chromera velia CCMP2878</name>
    <dbReference type="NCBI Taxonomy" id="1169474"/>
    <lineage>
        <taxon>Eukaryota</taxon>
        <taxon>Sar</taxon>
        <taxon>Alveolata</taxon>
        <taxon>Colpodellida</taxon>
        <taxon>Chromeraceae</taxon>
        <taxon>Chromera</taxon>
    </lineage>
</organism>
<name>A0A0G4HS66_9ALVE</name>
<dbReference type="VEuPathDB" id="CryptoDB:Cvel_1316"/>
<proteinExistence type="predicted"/>
<feature type="signal peptide" evidence="2">
    <location>
        <begin position="1"/>
        <end position="19"/>
    </location>
</feature>
<feature type="compositionally biased region" description="Basic and acidic residues" evidence="1">
    <location>
        <begin position="207"/>
        <end position="221"/>
    </location>
</feature>
<feature type="chain" id="PRO_5005192307" evidence="2">
    <location>
        <begin position="20"/>
        <end position="280"/>
    </location>
</feature>
<gene>
    <name evidence="3" type="ORF">Cvel_1316</name>
</gene>